<reference evidence="2 3" key="1">
    <citation type="submission" date="2011-02" db="EMBL/GenBank/DDBJ databases">
        <title>The Genome Sequence of Sphaeroforma arctica JP610.</title>
        <authorList>
            <consortium name="The Broad Institute Genome Sequencing Platform"/>
            <person name="Russ C."/>
            <person name="Cuomo C."/>
            <person name="Young S.K."/>
            <person name="Zeng Q."/>
            <person name="Gargeya S."/>
            <person name="Alvarado L."/>
            <person name="Berlin A."/>
            <person name="Chapman S.B."/>
            <person name="Chen Z."/>
            <person name="Freedman E."/>
            <person name="Gellesch M."/>
            <person name="Goldberg J."/>
            <person name="Griggs A."/>
            <person name="Gujja S."/>
            <person name="Heilman E."/>
            <person name="Heiman D."/>
            <person name="Howarth C."/>
            <person name="Mehta T."/>
            <person name="Neiman D."/>
            <person name="Pearson M."/>
            <person name="Roberts A."/>
            <person name="Saif S."/>
            <person name="Shea T."/>
            <person name="Shenoy N."/>
            <person name="Sisk P."/>
            <person name="Stolte C."/>
            <person name="Sykes S."/>
            <person name="White J."/>
            <person name="Yandava C."/>
            <person name="Burger G."/>
            <person name="Gray M.W."/>
            <person name="Holland P.W.H."/>
            <person name="King N."/>
            <person name="Lang F.B.F."/>
            <person name="Roger A.J."/>
            <person name="Ruiz-Trillo I."/>
            <person name="Haas B."/>
            <person name="Nusbaum C."/>
            <person name="Birren B."/>
        </authorList>
    </citation>
    <scope>NUCLEOTIDE SEQUENCE [LARGE SCALE GENOMIC DNA]</scope>
    <source>
        <strain evidence="2 3">JP610</strain>
    </source>
</reference>
<gene>
    <name evidence="2" type="ORF">SARC_11013</name>
</gene>
<dbReference type="Proteomes" id="UP000054560">
    <property type="component" value="Unassembled WGS sequence"/>
</dbReference>
<accession>A0A0L0FKD2</accession>
<name>A0A0L0FKD2_9EUKA</name>
<dbReference type="GeneID" id="25911517"/>
<evidence type="ECO:0000256" key="1">
    <source>
        <dbReference type="SAM" id="MobiDB-lite"/>
    </source>
</evidence>
<organism evidence="2 3">
    <name type="scientific">Sphaeroforma arctica JP610</name>
    <dbReference type="NCBI Taxonomy" id="667725"/>
    <lineage>
        <taxon>Eukaryota</taxon>
        <taxon>Ichthyosporea</taxon>
        <taxon>Ichthyophonida</taxon>
        <taxon>Sphaeroforma</taxon>
    </lineage>
</organism>
<dbReference type="AlphaFoldDB" id="A0A0L0FKD2"/>
<dbReference type="RefSeq" id="XP_014150390.1">
    <property type="nucleotide sequence ID" value="XM_014294915.1"/>
</dbReference>
<dbReference type="EMBL" id="KQ243084">
    <property type="protein sequence ID" value="KNC76488.1"/>
    <property type="molecule type" value="Genomic_DNA"/>
</dbReference>
<keyword evidence="3" id="KW-1185">Reference proteome</keyword>
<proteinExistence type="predicted"/>
<evidence type="ECO:0000313" key="3">
    <source>
        <dbReference type="Proteomes" id="UP000054560"/>
    </source>
</evidence>
<feature type="region of interest" description="Disordered" evidence="1">
    <location>
        <begin position="1"/>
        <end position="33"/>
    </location>
</feature>
<protein>
    <submittedName>
        <fullName evidence="2">Uncharacterized protein</fullName>
    </submittedName>
</protein>
<evidence type="ECO:0000313" key="2">
    <source>
        <dbReference type="EMBL" id="KNC76488.1"/>
    </source>
</evidence>
<sequence length="70" mass="7635">MDPLWSSHPVGARWSAQTEQAGAFTRSAKKSPSQNITDKRNWVIYALSAKIKPSACTTVSPSQNHGIEHA</sequence>